<comment type="caution">
    <text evidence="5">The sequence shown here is derived from an EMBL/GenBank/DDBJ whole genome shotgun (WGS) entry which is preliminary data.</text>
</comment>
<dbReference type="InterPro" id="IPR019734">
    <property type="entry name" value="TPR_rpt"/>
</dbReference>
<accession>A0ABS5JV59</accession>
<evidence type="ECO:0000313" key="6">
    <source>
        <dbReference type="Proteomes" id="UP000708576"/>
    </source>
</evidence>
<name>A0ABS5JV59_9BACT</name>
<dbReference type="SUPFAM" id="SSF48452">
    <property type="entry name" value="TPR-like"/>
    <property type="match status" value="2"/>
</dbReference>
<proteinExistence type="predicted"/>
<dbReference type="RefSeq" id="WP_212216009.1">
    <property type="nucleotide sequence ID" value="NZ_JAGUCO010000006.1"/>
</dbReference>
<dbReference type="InterPro" id="IPR016032">
    <property type="entry name" value="Sig_transdc_resp-reg_C-effctor"/>
</dbReference>
<dbReference type="PANTHER" id="PTHR45641:SF1">
    <property type="entry name" value="AAA+ ATPASE DOMAIN-CONTAINING PROTEIN"/>
    <property type="match status" value="1"/>
</dbReference>
<protein>
    <submittedName>
        <fullName evidence="5">Tetratricopeptide repeat protein</fullName>
    </submittedName>
</protein>
<keyword evidence="4" id="KW-0472">Membrane</keyword>
<feature type="transmembrane region" description="Helical" evidence="4">
    <location>
        <begin position="362"/>
        <end position="383"/>
    </location>
</feature>
<keyword evidence="4" id="KW-0812">Transmembrane</keyword>
<feature type="repeat" description="TPR" evidence="3">
    <location>
        <begin position="127"/>
        <end position="160"/>
    </location>
</feature>
<gene>
    <name evidence="5" type="ORF">KEM10_10790</name>
</gene>
<evidence type="ECO:0000256" key="3">
    <source>
        <dbReference type="PROSITE-ProRule" id="PRU00339"/>
    </source>
</evidence>
<dbReference type="PROSITE" id="PS50005">
    <property type="entry name" value="TPR"/>
    <property type="match status" value="3"/>
</dbReference>
<dbReference type="PANTHER" id="PTHR45641">
    <property type="entry name" value="TETRATRICOPEPTIDE REPEAT PROTEIN (AFU_ORTHOLOGUE AFUA_6G03870)"/>
    <property type="match status" value="1"/>
</dbReference>
<keyword evidence="4" id="KW-1133">Transmembrane helix</keyword>
<reference evidence="5 6" key="1">
    <citation type="journal article" date="2015" name="Int. J. Syst. Evol. Microbiol.">
        <title>Carboxylicivirga linearis sp. nov., isolated from a sea cucumber culture pond.</title>
        <authorList>
            <person name="Wang F.Q."/>
            <person name="Zhou Y.X."/>
            <person name="Lin X.Z."/>
            <person name="Chen G.J."/>
            <person name="Du Z.J."/>
        </authorList>
    </citation>
    <scope>NUCLEOTIDE SEQUENCE [LARGE SCALE GENOMIC DNA]</scope>
    <source>
        <strain evidence="5 6">FB218</strain>
    </source>
</reference>
<dbReference type="Proteomes" id="UP000708576">
    <property type="component" value="Unassembled WGS sequence"/>
</dbReference>
<feature type="repeat" description="TPR" evidence="3">
    <location>
        <begin position="213"/>
        <end position="246"/>
    </location>
</feature>
<dbReference type="InterPro" id="IPR011990">
    <property type="entry name" value="TPR-like_helical_dom_sf"/>
</dbReference>
<evidence type="ECO:0000256" key="2">
    <source>
        <dbReference type="ARBA" id="ARBA00022803"/>
    </source>
</evidence>
<dbReference type="EMBL" id="JAGUCO010000006">
    <property type="protein sequence ID" value="MBS2098767.1"/>
    <property type="molecule type" value="Genomic_DNA"/>
</dbReference>
<evidence type="ECO:0000256" key="4">
    <source>
        <dbReference type="SAM" id="Phobius"/>
    </source>
</evidence>
<evidence type="ECO:0000256" key="1">
    <source>
        <dbReference type="ARBA" id="ARBA00022737"/>
    </source>
</evidence>
<keyword evidence="6" id="KW-1185">Reference proteome</keyword>
<dbReference type="Pfam" id="PF13424">
    <property type="entry name" value="TPR_12"/>
    <property type="match status" value="2"/>
</dbReference>
<keyword evidence="2 3" id="KW-0802">TPR repeat</keyword>
<feature type="repeat" description="TPR" evidence="3">
    <location>
        <begin position="173"/>
        <end position="206"/>
    </location>
</feature>
<organism evidence="5 6">
    <name type="scientific">Carboxylicivirga linearis</name>
    <dbReference type="NCBI Taxonomy" id="1628157"/>
    <lineage>
        <taxon>Bacteria</taxon>
        <taxon>Pseudomonadati</taxon>
        <taxon>Bacteroidota</taxon>
        <taxon>Bacteroidia</taxon>
        <taxon>Marinilabiliales</taxon>
        <taxon>Marinilabiliaceae</taxon>
        <taxon>Carboxylicivirga</taxon>
    </lineage>
</organism>
<dbReference type="SUPFAM" id="SSF46894">
    <property type="entry name" value="C-terminal effector domain of the bipartite response regulators"/>
    <property type="match status" value="1"/>
</dbReference>
<dbReference type="Gene3D" id="1.25.40.10">
    <property type="entry name" value="Tetratricopeptide repeat domain"/>
    <property type="match status" value="1"/>
</dbReference>
<sequence>MSRYSNKKYLIIIVCLCVFAPLLKAKTTFKEDSLSIVYRNASIKEDRFNSLIKLIEHTRNYDHKKSILYGTQGEIQASNEDDIYWKARFQFENGVTHYYLSAYDKALDKYLKATNNFKSIDDYVNLIKCYNNIGMIYDRIEQYEKAVNYYQAAIEEFKQLDTKNKDDFNRFIPQLYNNIASAYNKLKQTDYAIEYYEKALQEAERISFDHILGAIYTNLGIIKLEQNNLPEAKTYLDRALTIRNNNSDTLNLAKTYNVLANYYLLNNQLDSSLWASETSLKISVQSNLLELQRASYALLFEVYEHKALYKEALQQHKNFKLISDSISNEHKLNRLAQLETSHELEQIETRNKTEQEKLKYKYTILLLLLTTLGTIAIVIAQVYKSQKSKLKKKYKLLKLNADTKDRELTTNVMQLVQNHQVITDTVKDLISLKKDANNKVGTKIQTLIFKLQSQSNQEIWNEFELRFNQVHNHFFDNLKKKHPTITTTEKRLCALLRLDMSSKEIAAITNQTIRGVEVARSRLRKRLGLTGKDINLGSYLDSF</sequence>
<evidence type="ECO:0000313" key="5">
    <source>
        <dbReference type="EMBL" id="MBS2098767.1"/>
    </source>
</evidence>
<keyword evidence="1" id="KW-0677">Repeat</keyword>
<dbReference type="SMART" id="SM00028">
    <property type="entry name" value="TPR"/>
    <property type="match status" value="5"/>
</dbReference>